<dbReference type="CDD" id="cd00077">
    <property type="entry name" value="HDc"/>
    <property type="match status" value="1"/>
</dbReference>
<dbReference type="PROSITE" id="PS51832">
    <property type="entry name" value="HD_GYP"/>
    <property type="match status" value="1"/>
</dbReference>
<dbReference type="PANTHER" id="PTHR43155">
    <property type="entry name" value="CYCLIC DI-GMP PHOSPHODIESTERASE PA4108-RELATED"/>
    <property type="match status" value="1"/>
</dbReference>
<comment type="caution">
    <text evidence="2">The sequence shown here is derived from an EMBL/GenBank/DDBJ whole genome shotgun (WGS) entry which is preliminary data.</text>
</comment>
<proteinExistence type="predicted"/>
<dbReference type="EMBL" id="JAHLQL010000003">
    <property type="protein sequence ID" value="MBU5592193.1"/>
    <property type="molecule type" value="Genomic_DNA"/>
</dbReference>
<dbReference type="InterPro" id="IPR003607">
    <property type="entry name" value="HD/PDEase_dom"/>
</dbReference>
<evidence type="ECO:0000313" key="3">
    <source>
        <dbReference type="Proteomes" id="UP000736583"/>
    </source>
</evidence>
<reference evidence="2 3" key="1">
    <citation type="submission" date="2021-06" db="EMBL/GenBank/DDBJ databases">
        <authorList>
            <person name="Sun Q."/>
            <person name="Li D."/>
        </authorList>
    </citation>
    <scope>NUCLEOTIDE SEQUENCE [LARGE SCALE GENOMIC DNA]</scope>
    <source>
        <strain evidence="2 3">MSJ-4</strain>
    </source>
</reference>
<name>A0ABS6F3K3_9CLOT</name>
<dbReference type="SMART" id="SM00471">
    <property type="entry name" value="HDc"/>
    <property type="match status" value="1"/>
</dbReference>
<protein>
    <submittedName>
        <fullName evidence="2">HD-GYP domain-containing protein</fullName>
    </submittedName>
</protein>
<dbReference type="Gene3D" id="1.10.3210.10">
    <property type="entry name" value="Hypothetical protein af1432"/>
    <property type="match status" value="1"/>
</dbReference>
<evidence type="ECO:0000259" key="1">
    <source>
        <dbReference type="PROSITE" id="PS51832"/>
    </source>
</evidence>
<dbReference type="Proteomes" id="UP000736583">
    <property type="component" value="Unassembled WGS sequence"/>
</dbReference>
<dbReference type="InterPro" id="IPR037522">
    <property type="entry name" value="HD_GYP_dom"/>
</dbReference>
<feature type="domain" description="HD-GYP" evidence="1">
    <location>
        <begin position="119"/>
        <end position="315"/>
    </location>
</feature>
<dbReference type="PANTHER" id="PTHR43155:SF2">
    <property type="entry name" value="CYCLIC DI-GMP PHOSPHODIESTERASE PA4108"/>
    <property type="match status" value="1"/>
</dbReference>
<dbReference type="Pfam" id="PF13487">
    <property type="entry name" value="HD_5"/>
    <property type="match status" value="1"/>
</dbReference>
<evidence type="ECO:0000313" key="2">
    <source>
        <dbReference type="EMBL" id="MBU5592193.1"/>
    </source>
</evidence>
<sequence>MRLVPIECVKEGAYLAKTIFDDEGRPLLREGVKLSKNMINRIKSIHIYSVYIIDEYSQAEIDDIIKPELRQKAIGTIKGTFSSIDKFSKAYPSKSNNSLIKEREKYFDSIYSVAEELLEEILSNSSIMVNLVDIKSLDSYTYQHCVNVAVLSLILGIQLQLNKYDLLDLCVGALVHDIGKSFVPAEVLFKPGPLNDQELLIMQEHVTKGYDYLRGVLAISSKSRIIALQHHEKYDGSGYPEQRKGTEINYLARIVAIADVYDALTSDRPYRRALSPNESMEYIMANASTHFDYDMVKAFARVIVPYPKGTLVKMSNGEIAVVGDTIPNFPLRPNITVVKSSDPSREGTEISLVKNLSLVIENVEYEI</sequence>
<dbReference type="RefSeq" id="WP_032123512.1">
    <property type="nucleotide sequence ID" value="NZ_JAHLQL010000003.1"/>
</dbReference>
<dbReference type="SUPFAM" id="SSF109604">
    <property type="entry name" value="HD-domain/PDEase-like"/>
    <property type="match status" value="1"/>
</dbReference>
<gene>
    <name evidence="2" type="ORF">KQI89_10510</name>
</gene>
<organism evidence="2 3">
    <name type="scientific">Clostridium simiarum</name>
    <dbReference type="NCBI Taxonomy" id="2841506"/>
    <lineage>
        <taxon>Bacteria</taxon>
        <taxon>Bacillati</taxon>
        <taxon>Bacillota</taxon>
        <taxon>Clostridia</taxon>
        <taxon>Eubacteriales</taxon>
        <taxon>Clostridiaceae</taxon>
        <taxon>Clostridium</taxon>
    </lineage>
</organism>
<accession>A0ABS6F3K3</accession>
<keyword evidence="3" id="KW-1185">Reference proteome</keyword>